<evidence type="ECO:0000313" key="10">
    <source>
        <dbReference type="Proteomes" id="UP000531216"/>
    </source>
</evidence>
<proteinExistence type="predicted"/>
<organism evidence="9 10">
    <name type="scientific">Aureimonas phyllosphaerae</name>
    <dbReference type="NCBI Taxonomy" id="1166078"/>
    <lineage>
        <taxon>Bacteria</taxon>
        <taxon>Pseudomonadati</taxon>
        <taxon>Pseudomonadota</taxon>
        <taxon>Alphaproteobacteria</taxon>
        <taxon>Hyphomicrobiales</taxon>
        <taxon>Aurantimonadaceae</taxon>
        <taxon>Aureimonas</taxon>
    </lineage>
</organism>
<accession>A0A7W6C267</accession>
<evidence type="ECO:0000256" key="4">
    <source>
        <dbReference type="ARBA" id="ARBA00022679"/>
    </source>
</evidence>
<gene>
    <name evidence="9" type="ORF">GGR05_004312</name>
</gene>
<evidence type="ECO:0000259" key="8">
    <source>
        <dbReference type="SMART" id="SM00387"/>
    </source>
</evidence>
<keyword evidence="4" id="KW-0808">Transferase</keyword>
<name>A0A7W6C267_9HYPH</name>
<comment type="catalytic activity">
    <reaction evidence="1">
        <text>ATP + protein L-histidine = ADP + protein N-phospho-L-histidine.</text>
        <dbReference type="EC" id="2.7.13.3"/>
    </reaction>
</comment>
<evidence type="ECO:0000256" key="3">
    <source>
        <dbReference type="ARBA" id="ARBA00022553"/>
    </source>
</evidence>
<dbReference type="PANTHER" id="PTHR41523">
    <property type="entry name" value="TWO-COMPONENT SYSTEM SENSOR PROTEIN"/>
    <property type="match status" value="1"/>
</dbReference>
<dbReference type="PANTHER" id="PTHR41523:SF8">
    <property type="entry name" value="ETHYLENE RESPONSE SENSOR PROTEIN"/>
    <property type="match status" value="1"/>
</dbReference>
<evidence type="ECO:0000256" key="7">
    <source>
        <dbReference type="ARBA" id="ARBA00022840"/>
    </source>
</evidence>
<dbReference type="EMBL" id="JACIDO010000018">
    <property type="protein sequence ID" value="MBB3938141.1"/>
    <property type="molecule type" value="Genomic_DNA"/>
</dbReference>
<dbReference type="OrthoDB" id="489241at2"/>
<keyword evidence="5" id="KW-0547">Nucleotide-binding</keyword>
<dbReference type="GO" id="GO:0004673">
    <property type="term" value="F:protein histidine kinase activity"/>
    <property type="evidence" value="ECO:0007669"/>
    <property type="project" value="UniProtKB-EC"/>
</dbReference>
<dbReference type="InterPro" id="IPR036890">
    <property type="entry name" value="HATPase_C_sf"/>
</dbReference>
<dbReference type="AlphaFoldDB" id="A0A7W6C267"/>
<evidence type="ECO:0000256" key="6">
    <source>
        <dbReference type="ARBA" id="ARBA00022777"/>
    </source>
</evidence>
<dbReference type="SMART" id="SM00387">
    <property type="entry name" value="HATPase_c"/>
    <property type="match status" value="1"/>
</dbReference>
<keyword evidence="7" id="KW-0067">ATP-binding</keyword>
<dbReference type="GO" id="GO:0005524">
    <property type="term" value="F:ATP binding"/>
    <property type="evidence" value="ECO:0007669"/>
    <property type="project" value="UniProtKB-KW"/>
</dbReference>
<feature type="domain" description="Histidine kinase/HSP90-like ATPase" evidence="8">
    <location>
        <begin position="34"/>
        <end position="130"/>
    </location>
</feature>
<reference evidence="9 10" key="1">
    <citation type="submission" date="2020-08" db="EMBL/GenBank/DDBJ databases">
        <title>Genomic Encyclopedia of Type Strains, Phase IV (KMG-IV): sequencing the most valuable type-strain genomes for metagenomic binning, comparative biology and taxonomic classification.</title>
        <authorList>
            <person name="Goeker M."/>
        </authorList>
    </citation>
    <scope>NUCLEOTIDE SEQUENCE [LARGE SCALE GENOMIC DNA]</scope>
    <source>
        <strain evidence="9 10">DSM 25024</strain>
    </source>
</reference>
<dbReference type="SUPFAM" id="SSF55874">
    <property type="entry name" value="ATPase domain of HSP90 chaperone/DNA topoisomerase II/histidine kinase"/>
    <property type="match status" value="1"/>
</dbReference>
<dbReference type="RefSeq" id="WP_139224738.1">
    <property type="nucleotide sequence ID" value="NZ_FOOA01000029.1"/>
</dbReference>
<evidence type="ECO:0000256" key="2">
    <source>
        <dbReference type="ARBA" id="ARBA00012438"/>
    </source>
</evidence>
<dbReference type="EC" id="2.7.13.3" evidence="2"/>
<evidence type="ECO:0000313" key="9">
    <source>
        <dbReference type="EMBL" id="MBB3938141.1"/>
    </source>
</evidence>
<evidence type="ECO:0000256" key="1">
    <source>
        <dbReference type="ARBA" id="ARBA00000085"/>
    </source>
</evidence>
<dbReference type="InterPro" id="IPR003594">
    <property type="entry name" value="HATPase_dom"/>
</dbReference>
<sequence>MGDYLTGLCADLGANSELLDLLQVDVEPLLLKTERAIPIALIVNEHVTNAMKYAYPEGTSGPIVLSLKKVAGGMLELSVADEGVGFSGETTSQGLGTRLVKTMAAQIGGRVETLPAERGYRAAVVFPGDIGA</sequence>
<protein>
    <recommendedName>
        <fullName evidence="2">histidine kinase</fullName>
        <ecNumber evidence="2">2.7.13.3</ecNumber>
    </recommendedName>
</protein>
<dbReference type="Pfam" id="PF13581">
    <property type="entry name" value="HATPase_c_2"/>
    <property type="match status" value="1"/>
</dbReference>
<keyword evidence="6 9" id="KW-0418">Kinase</keyword>
<dbReference type="Proteomes" id="UP000531216">
    <property type="component" value="Unassembled WGS sequence"/>
</dbReference>
<comment type="caution">
    <text evidence="9">The sequence shown here is derived from an EMBL/GenBank/DDBJ whole genome shotgun (WGS) entry which is preliminary data.</text>
</comment>
<keyword evidence="3" id="KW-0597">Phosphoprotein</keyword>
<dbReference type="Gene3D" id="3.30.565.10">
    <property type="entry name" value="Histidine kinase-like ATPase, C-terminal domain"/>
    <property type="match status" value="1"/>
</dbReference>
<keyword evidence="10" id="KW-1185">Reference proteome</keyword>
<evidence type="ECO:0000256" key="5">
    <source>
        <dbReference type="ARBA" id="ARBA00022741"/>
    </source>
</evidence>